<evidence type="ECO:0000256" key="1">
    <source>
        <dbReference type="ARBA" id="ARBA00010337"/>
    </source>
</evidence>
<comment type="caution">
    <text evidence="9">The sequence shown here is derived from an EMBL/GenBank/DDBJ whole genome shotgun (WGS) entry which is preliminary data.</text>
</comment>
<gene>
    <name evidence="9" type="ORF">C7M84_000458</name>
</gene>
<dbReference type="GO" id="GO:0005874">
    <property type="term" value="C:microtubule"/>
    <property type="evidence" value="ECO:0007669"/>
    <property type="project" value="UniProtKB-KW"/>
</dbReference>
<evidence type="ECO:0000256" key="5">
    <source>
        <dbReference type="RuleBase" id="RU363050"/>
    </source>
</evidence>
<feature type="compositionally biased region" description="Basic and acidic residues" evidence="6">
    <location>
        <begin position="762"/>
        <end position="774"/>
    </location>
</feature>
<comment type="similarity">
    <text evidence="1 5">Belongs to the TUBGCP family.</text>
</comment>
<dbReference type="GO" id="GO:0007020">
    <property type="term" value="P:microtubule nucleation"/>
    <property type="evidence" value="ECO:0007669"/>
    <property type="project" value="InterPro"/>
</dbReference>
<dbReference type="PANTHER" id="PTHR19302">
    <property type="entry name" value="GAMMA TUBULIN COMPLEX PROTEIN"/>
    <property type="match status" value="1"/>
</dbReference>
<dbReference type="Gene3D" id="1.20.120.1900">
    <property type="entry name" value="Gamma-tubulin complex, C-terminal domain"/>
    <property type="match status" value="1"/>
</dbReference>
<keyword evidence="4 5" id="KW-0206">Cytoskeleton</keyword>
<dbReference type="Pfam" id="PF04130">
    <property type="entry name" value="GCP_C_terminal"/>
    <property type="match status" value="1"/>
</dbReference>
<dbReference type="STRING" id="6689.A0A423TWF0"/>
<dbReference type="GO" id="GO:0051011">
    <property type="term" value="F:microtubule minus-end binding"/>
    <property type="evidence" value="ECO:0007669"/>
    <property type="project" value="TreeGrafter"/>
</dbReference>
<evidence type="ECO:0000313" key="9">
    <source>
        <dbReference type="EMBL" id="ROT80791.1"/>
    </source>
</evidence>
<protein>
    <recommendedName>
        <fullName evidence="5">Gamma-tubulin complex component</fullName>
    </recommendedName>
</protein>
<dbReference type="GO" id="GO:0000278">
    <property type="term" value="P:mitotic cell cycle"/>
    <property type="evidence" value="ECO:0007669"/>
    <property type="project" value="TreeGrafter"/>
</dbReference>
<dbReference type="GO" id="GO:0043015">
    <property type="term" value="F:gamma-tubulin binding"/>
    <property type="evidence" value="ECO:0007669"/>
    <property type="project" value="InterPro"/>
</dbReference>
<dbReference type="InterPro" id="IPR040457">
    <property type="entry name" value="GCP_C"/>
</dbReference>
<dbReference type="PANTHER" id="PTHR19302:SF33">
    <property type="entry name" value="GAMMA-TUBULIN COMPLEX COMPONENT 5"/>
    <property type="match status" value="1"/>
</dbReference>
<dbReference type="GO" id="GO:0000930">
    <property type="term" value="C:gamma-tubulin complex"/>
    <property type="evidence" value="ECO:0007669"/>
    <property type="project" value="TreeGrafter"/>
</dbReference>
<dbReference type="GO" id="GO:0031122">
    <property type="term" value="P:cytoplasmic microtubule organization"/>
    <property type="evidence" value="ECO:0007669"/>
    <property type="project" value="TreeGrafter"/>
</dbReference>
<feature type="region of interest" description="Disordered" evidence="6">
    <location>
        <begin position="741"/>
        <end position="781"/>
    </location>
</feature>
<dbReference type="AlphaFoldDB" id="A0A423TWF0"/>
<dbReference type="OrthoDB" id="6344705at2759"/>
<feature type="domain" description="Gamma tubulin complex component protein N-terminal" evidence="8">
    <location>
        <begin position="264"/>
        <end position="664"/>
    </location>
</feature>
<evidence type="ECO:0000259" key="7">
    <source>
        <dbReference type="Pfam" id="PF04130"/>
    </source>
</evidence>
<dbReference type="Proteomes" id="UP000283509">
    <property type="component" value="Unassembled WGS sequence"/>
</dbReference>
<organism evidence="9 10">
    <name type="scientific">Penaeus vannamei</name>
    <name type="common">Whiteleg shrimp</name>
    <name type="synonym">Litopenaeus vannamei</name>
    <dbReference type="NCBI Taxonomy" id="6689"/>
    <lineage>
        <taxon>Eukaryota</taxon>
        <taxon>Metazoa</taxon>
        <taxon>Ecdysozoa</taxon>
        <taxon>Arthropoda</taxon>
        <taxon>Crustacea</taxon>
        <taxon>Multicrustacea</taxon>
        <taxon>Malacostraca</taxon>
        <taxon>Eumalacostraca</taxon>
        <taxon>Eucarida</taxon>
        <taxon>Decapoda</taxon>
        <taxon>Dendrobranchiata</taxon>
        <taxon>Penaeoidea</taxon>
        <taxon>Penaeidae</taxon>
        <taxon>Penaeus</taxon>
    </lineage>
</organism>
<evidence type="ECO:0000313" key="10">
    <source>
        <dbReference type="Proteomes" id="UP000283509"/>
    </source>
</evidence>
<evidence type="ECO:0000259" key="8">
    <source>
        <dbReference type="Pfam" id="PF17681"/>
    </source>
</evidence>
<reference evidence="9 10" key="1">
    <citation type="submission" date="2018-04" db="EMBL/GenBank/DDBJ databases">
        <authorList>
            <person name="Zhang X."/>
            <person name="Yuan J."/>
            <person name="Li F."/>
            <person name="Xiang J."/>
        </authorList>
    </citation>
    <scope>NUCLEOTIDE SEQUENCE [LARGE SCALE GENOMIC DNA]</scope>
    <source>
        <tissue evidence="9">Muscle</tissue>
    </source>
</reference>
<dbReference type="InterPro" id="IPR042241">
    <property type="entry name" value="GCP_C_sf"/>
</dbReference>
<comment type="subcellular location">
    <subcellularLocation>
        <location evidence="5">Cytoplasm</location>
        <location evidence="5">Cytoskeleton</location>
        <location evidence="5">Microtubule organizing center</location>
    </subcellularLocation>
</comment>
<evidence type="ECO:0000256" key="4">
    <source>
        <dbReference type="ARBA" id="ARBA00023212"/>
    </source>
</evidence>
<sequence length="1011" mass="113630">MSLSMQGKFDELSKELINHVLGFEEGEENFIRSEQYVLSNLLYHHCLAVNSHNVRRSIDGLVLKFSIHGQHHRSQQLQNLTSKFLASPFFKDHDELDIEWSLLSLLLHLSNSPTQVPVSDDEILLTLNKSSSPVKSLHLAEENIDWVAYLRQGEPEYVVGVEQPLSYSPVKNSSVAVKDTCNLPRAPTAQELLEQSHRAQSWLAANTHTQYWGSKKYQQCAPLSSHPAANVAKLWETKCGSRGSQQLSEWAVMRETVWVLMCPSTSHIFQYNADQGFVVHPEITIPSLTPGAAKRLLEELCLPLNQLLEIDAFLKKCEVPSVDPPFPVTLQAYATGIRLWRHRFQSHLATIEDQIKKQESTCTLSWLEGELYPWLRTLSAIATVHSMAAMRPEISPREAAVRLINGLCDGVESAGEPGVRCVLLRLLLHTLRHYLSIINNWLLHGSLVDHAQEFIIQRSESVKVTDETFWHDAFILNPHHQSEAKQSRRSSLKFLSPLVGALTTVGKSRELLAVLDVEPLPRSSAILYLHQKSKMDPEMVLEEVIIRHIQDALYGSSEKAKENTEGNEGVADDSSALTEVDQHMVSNYQQVDPLLLAAFIGDAGTPASPTMTAQKDSVTRMIEDMAEVPRAISVVSLLSSAISPLIRKKEEELSARLTQVLLEKYHMDRHCQAVRSILLMEAGDVMHEFYSHLFSKIDIGESIDGISLTLHLQDCVTRLVPDLAPLFSVSVSSASGFLNSAEENKTDNQSVPADSMLGKDSNQTKEEEQDKNKLGSDSTTMPLSKAGLPDISINYQVPYPVNLLLSEKVLSQYNILFRFCLSIKRATNGLERLKFKDLASWNAVIGSGSNTEDAAGPLLSRLHRLQLLRLWLLCFTRELHDHFANTVFLPFHQTVEKLFLSRPSLNVIITEHEKLLNRLITNCLMGSGKTSSPLQIVLNKVFWLSQRLGQLWRRDIGRVTCNELSAIETQYAQVHRYLVNFLTRLTTTNYLPHLEGLTRTLVDTVPLLTQP</sequence>
<proteinExistence type="inferred from homology"/>
<dbReference type="InterPro" id="IPR059169">
    <property type="entry name" value="GCP5_N_ext"/>
</dbReference>
<dbReference type="CDD" id="cd22572">
    <property type="entry name" value="GCP5_NTD"/>
    <property type="match status" value="1"/>
</dbReference>
<dbReference type="EMBL" id="QCYY01001068">
    <property type="protein sequence ID" value="ROT80791.1"/>
    <property type="molecule type" value="Genomic_DNA"/>
</dbReference>
<dbReference type="GO" id="GO:0051225">
    <property type="term" value="P:spindle assembly"/>
    <property type="evidence" value="ECO:0007669"/>
    <property type="project" value="TreeGrafter"/>
</dbReference>
<feature type="domain" description="Gamma tubulin complex component C-terminal" evidence="7">
    <location>
        <begin position="669"/>
        <end position="990"/>
    </location>
</feature>
<evidence type="ECO:0000256" key="6">
    <source>
        <dbReference type="SAM" id="MobiDB-lite"/>
    </source>
</evidence>
<dbReference type="Pfam" id="PF17681">
    <property type="entry name" value="GCP_N_terminal"/>
    <property type="match status" value="1"/>
</dbReference>
<dbReference type="GO" id="GO:0000922">
    <property type="term" value="C:spindle pole"/>
    <property type="evidence" value="ECO:0007669"/>
    <property type="project" value="InterPro"/>
</dbReference>
<dbReference type="GO" id="GO:0051321">
    <property type="term" value="P:meiotic cell cycle"/>
    <property type="evidence" value="ECO:0007669"/>
    <property type="project" value="TreeGrafter"/>
</dbReference>
<evidence type="ECO:0000256" key="2">
    <source>
        <dbReference type="ARBA" id="ARBA00022490"/>
    </source>
</evidence>
<name>A0A423TWF0_PENVA</name>
<reference evidence="9 10" key="2">
    <citation type="submission" date="2019-01" db="EMBL/GenBank/DDBJ databases">
        <title>The decoding of complex shrimp genome reveals the adaptation for benthos swimmer, frequently molting mechanism and breeding impact on genome.</title>
        <authorList>
            <person name="Sun Y."/>
            <person name="Gao Y."/>
            <person name="Yu Y."/>
        </authorList>
    </citation>
    <scope>NUCLEOTIDE SEQUENCE [LARGE SCALE GENOMIC DNA]</scope>
    <source>
        <tissue evidence="9">Muscle</tissue>
    </source>
</reference>
<dbReference type="InterPro" id="IPR007259">
    <property type="entry name" value="GCP"/>
</dbReference>
<evidence type="ECO:0000256" key="3">
    <source>
        <dbReference type="ARBA" id="ARBA00022701"/>
    </source>
</evidence>
<keyword evidence="10" id="KW-1185">Reference proteome</keyword>
<keyword evidence="3 5" id="KW-0493">Microtubule</keyword>
<dbReference type="InterPro" id="IPR041470">
    <property type="entry name" value="GCP_N"/>
</dbReference>
<accession>A0A423TWF0</accession>
<keyword evidence="2 5" id="KW-0963">Cytoplasm</keyword>